<dbReference type="GO" id="GO:1901135">
    <property type="term" value="P:carbohydrate derivative metabolic process"/>
    <property type="evidence" value="ECO:0007669"/>
    <property type="project" value="InterPro"/>
</dbReference>
<evidence type="ECO:0000259" key="5">
    <source>
        <dbReference type="PROSITE" id="PS51464"/>
    </source>
</evidence>
<evidence type="ECO:0000256" key="3">
    <source>
        <dbReference type="ARBA" id="ARBA00022801"/>
    </source>
</evidence>
<dbReference type="Gene3D" id="3.40.50.10490">
    <property type="entry name" value="Glucose-6-phosphate isomerase like protein, domain 1"/>
    <property type="match status" value="2"/>
</dbReference>
<keyword evidence="7" id="KW-1185">Reference proteome</keyword>
<dbReference type="InterPro" id="IPR035466">
    <property type="entry name" value="GlmS/AgaS_SIS"/>
</dbReference>
<dbReference type="InterPro" id="IPR050303">
    <property type="entry name" value="GatZ_KbaZ_carbometab"/>
</dbReference>
<accession>A0A2S7N3R0</accession>
<feature type="domain" description="SIS" evidence="5">
    <location>
        <begin position="42"/>
        <end position="199"/>
    </location>
</feature>
<dbReference type="GO" id="GO:0097367">
    <property type="term" value="F:carbohydrate derivative binding"/>
    <property type="evidence" value="ECO:0007669"/>
    <property type="project" value="InterPro"/>
</dbReference>
<dbReference type="GO" id="GO:0016787">
    <property type="term" value="F:hydrolase activity"/>
    <property type="evidence" value="ECO:0007669"/>
    <property type="project" value="UniProtKB-KW"/>
</dbReference>
<feature type="domain" description="SIS" evidence="5">
    <location>
        <begin position="219"/>
        <end position="371"/>
    </location>
</feature>
<sequence length="390" mass="43389">MSFMNEIEKEVLEGAKHTAREISQQPELWQEAFEAVETNKDVIKAFLREHVFSKNARIIFTGAGTSAYVGDTASPLLRRKLSNQVESVATTDIVSNPLNYLKPDQPTVLISFARSGNSPESVATYDLAKQLVADLSQIIITCNPEGKLAEAARQDEKTLLLLMPEESNDQGFAMTSSFSCMYLTALSIFQLDNLGEWKKKVQLACDNTRYILESNYKEIIKLVQLEKKKVVYLGSSTLKGLAQETSLKNLELASGKIPTFFESVLGFRHGPKSIVDDETLLFVFMSNDSYTRKYELDLLRELKNDGGAKTVVAISNFTNDDLRANSDVILTVPEDDTTIIEDDLIALNYLVFGQLFALFNSIHLGVTPDNPSPSGIVNRVVKGVEIYNFS</sequence>
<evidence type="ECO:0000256" key="1">
    <source>
        <dbReference type="ARBA" id="ARBA00007748"/>
    </source>
</evidence>
<dbReference type="InterPro" id="IPR001347">
    <property type="entry name" value="SIS_dom"/>
</dbReference>
<dbReference type="Proteomes" id="UP000239663">
    <property type="component" value="Unassembled WGS sequence"/>
</dbReference>
<comment type="similarity">
    <text evidence="1">Belongs to the SIS family. AgaS subfamily.</text>
</comment>
<name>A0A2S7N3R0_9BACI</name>
<dbReference type="AlphaFoldDB" id="A0A2S7N3R0"/>
<proteinExistence type="inferred from homology"/>
<keyword evidence="3" id="KW-0378">Hydrolase</keyword>
<dbReference type="GO" id="GO:0009401">
    <property type="term" value="P:phosphoenolpyruvate-dependent sugar phosphotransferase system"/>
    <property type="evidence" value="ECO:0007669"/>
    <property type="project" value="TreeGrafter"/>
</dbReference>
<dbReference type="Pfam" id="PF01380">
    <property type="entry name" value="SIS"/>
    <property type="match status" value="2"/>
</dbReference>
<dbReference type="InterPro" id="IPR046348">
    <property type="entry name" value="SIS_dom_sf"/>
</dbReference>
<dbReference type="InterPro" id="IPR035464">
    <property type="entry name" value="SIS_AgaS"/>
</dbReference>
<evidence type="ECO:0000256" key="2">
    <source>
        <dbReference type="ARBA" id="ARBA00022737"/>
    </source>
</evidence>
<dbReference type="PROSITE" id="PS51464">
    <property type="entry name" value="SIS"/>
    <property type="match status" value="2"/>
</dbReference>
<dbReference type="SUPFAM" id="SSF53697">
    <property type="entry name" value="SIS domain"/>
    <property type="match status" value="1"/>
</dbReference>
<evidence type="ECO:0000313" key="7">
    <source>
        <dbReference type="Proteomes" id="UP000239663"/>
    </source>
</evidence>
<dbReference type="RefSeq" id="WP_104847754.1">
    <property type="nucleotide sequence ID" value="NZ_PKOZ01000001.1"/>
</dbReference>
<dbReference type="EMBL" id="PKOZ01000001">
    <property type="protein sequence ID" value="PQD96657.1"/>
    <property type="molecule type" value="Genomic_DNA"/>
</dbReference>
<evidence type="ECO:0000256" key="4">
    <source>
        <dbReference type="ARBA" id="ARBA00029292"/>
    </source>
</evidence>
<protein>
    <submittedName>
        <fullName evidence="6">SIS domain-containing protein</fullName>
    </submittedName>
</protein>
<gene>
    <name evidence="6" type="ORF">CYL18_01825</name>
</gene>
<comment type="catalytic activity">
    <reaction evidence="4">
        <text>D-galactosamine 6-phosphate + H2O = D-tagatopyranose 1-phosphate + NH4(+)</text>
        <dbReference type="Rhea" id="RHEA:47680"/>
        <dbReference type="ChEBI" id="CHEBI:15377"/>
        <dbReference type="ChEBI" id="CHEBI:28938"/>
        <dbReference type="ChEBI" id="CHEBI:71674"/>
        <dbReference type="ChEBI" id="CHEBI:138150"/>
    </reaction>
</comment>
<dbReference type="PANTHER" id="PTHR32502:SF3">
    <property type="entry name" value="D-GALACTOSAMINE-6-PHOSPHATE DEAMINASE AGAS-RELATED"/>
    <property type="match status" value="1"/>
</dbReference>
<comment type="caution">
    <text evidence="6">The sequence shown here is derived from an EMBL/GenBank/DDBJ whole genome shotgun (WGS) entry which is preliminary data.</text>
</comment>
<dbReference type="PANTHER" id="PTHR32502">
    <property type="entry name" value="N-ACETYLGALACTOSAMINE PERMEASE II COMPONENT-RELATED"/>
    <property type="match status" value="1"/>
</dbReference>
<dbReference type="CDD" id="cd05010">
    <property type="entry name" value="SIS_AgaS_like"/>
    <property type="match status" value="1"/>
</dbReference>
<dbReference type="GO" id="GO:0005886">
    <property type="term" value="C:plasma membrane"/>
    <property type="evidence" value="ECO:0007669"/>
    <property type="project" value="TreeGrafter"/>
</dbReference>
<dbReference type="OrthoDB" id="9779207at2"/>
<evidence type="ECO:0000313" key="6">
    <source>
        <dbReference type="EMBL" id="PQD96657.1"/>
    </source>
</evidence>
<keyword evidence="2" id="KW-0677">Repeat</keyword>
<dbReference type="CDD" id="cd05008">
    <property type="entry name" value="SIS_GlmS_GlmD_1"/>
    <property type="match status" value="1"/>
</dbReference>
<reference evidence="6 7" key="1">
    <citation type="submission" date="2017-12" db="EMBL/GenBank/DDBJ databases">
        <title>Taxonomic description and draft genome of Pradoshia cofamensis Gen. nov., sp. nov., a thermotolerant bacillale isolated from anterior gut of earthworm Eisenia fetida.</title>
        <authorList>
            <person name="Saha T."/>
            <person name="Chakraborty R."/>
        </authorList>
    </citation>
    <scope>NUCLEOTIDE SEQUENCE [LARGE SCALE GENOMIC DNA]</scope>
    <source>
        <strain evidence="6 7">EAG3</strain>
    </source>
</reference>
<organism evidence="6 7">
    <name type="scientific">Pradoshia eiseniae</name>
    <dbReference type="NCBI Taxonomy" id="2064768"/>
    <lineage>
        <taxon>Bacteria</taxon>
        <taxon>Bacillati</taxon>
        <taxon>Bacillota</taxon>
        <taxon>Bacilli</taxon>
        <taxon>Bacillales</taxon>
        <taxon>Bacillaceae</taxon>
        <taxon>Pradoshia</taxon>
    </lineage>
</organism>